<accession>A0ABT9G8L2</accession>
<dbReference type="Gene3D" id="3.40.1160.10">
    <property type="entry name" value="Acetylglutamate kinase-like"/>
    <property type="match status" value="1"/>
</dbReference>
<dbReference type="Proteomes" id="UP001235760">
    <property type="component" value="Unassembled WGS sequence"/>
</dbReference>
<feature type="domain" description="Aspartate/glutamate/uridylate kinase" evidence="1">
    <location>
        <begin position="2"/>
        <end position="142"/>
    </location>
</feature>
<dbReference type="RefSeq" id="WP_305751282.1">
    <property type="nucleotide sequence ID" value="NZ_JAUZEE010000014.1"/>
</dbReference>
<proteinExistence type="predicted"/>
<keyword evidence="3" id="KW-1185">Reference proteome</keyword>
<dbReference type="EMBL" id="JAUZEE010000014">
    <property type="protein sequence ID" value="MDP4302745.1"/>
    <property type="molecule type" value="Genomic_DNA"/>
</dbReference>
<gene>
    <name evidence="2" type="ORF">Q8X39_19075</name>
</gene>
<keyword evidence="2" id="KW-0808">Transferase</keyword>
<dbReference type="Pfam" id="PF00696">
    <property type="entry name" value="AA_kinase"/>
    <property type="match status" value="1"/>
</dbReference>
<organism evidence="2 3">
    <name type="scientific">Leptothrix discophora</name>
    <dbReference type="NCBI Taxonomy" id="89"/>
    <lineage>
        <taxon>Bacteria</taxon>
        <taxon>Pseudomonadati</taxon>
        <taxon>Pseudomonadota</taxon>
        <taxon>Betaproteobacteria</taxon>
        <taxon>Burkholderiales</taxon>
        <taxon>Sphaerotilaceae</taxon>
        <taxon>Leptothrix</taxon>
    </lineage>
</organism>
<name>A0ABT9G8L2_LEPDI</name>
<dbReference type="SUPFAM" id="SSF53633">
    <property type="entry name" value="Carbamate kinase-like"/>
    <property type="match status" value="1"/>
</dbReference>
<evidence type="ECO:0000259" key="1">
    <source>
        <dbReference type="Pfam" id="PF00696"/>
    </source>
</evidence>
<reference evidence="2 3" key="1">
    <citation type="submission" date="2023-08" db="EMBL/GenBank/DDBJ databases">
        <authorList>
            <person name="Roldan D.M."/>
            <person name="Menes R.J."/>
        </authorList>
    </citation>
    <scope>NUCLEOTIDE SEQUENCE [LARGE SCALE GENOMIC DNA]</scope>
    <source>
        <strain evidence="2 3">CCM 2812</strain>
    </source>
</reference>
<dbReference type="GO" id="GO:0016301">
    <property type="term" value="F:kinase activity"/>
    <property type="evidence" value="ECO:0007669"/>
    <property type="project" value="UniProtKB-KW"/>
</dbReference>
<protein>
    <submittedName>
        <fullName evidence="2">Aspartate kinase</fullName>
    </submittedName>
</protein>
<sequence>MWVVKIGGSLCGDPLLPDWLRLLGQLGGGRIALVCGGGTLADEVRQLQARWDTDDLSAHNMAVLSMVQTAYLFNSLNPDLRLVSREADIGPTLRRGGVALWQPLELLRHQPDPATNWQHTSDSIALALARRLNAERLVLVKSCPIDPGLDVDQLVRADVLDNGFAPLARQAGLPIDVLSRDEGDGLRELLLYGQRGVGLGQPH</sequence>
<keyword evidence="2" id="KW-0418">Kinase</keyword>
<dbReference type="InterPro" id="IPR001048">
    <property type="entry name" value="Asp/Glu/Uridylate_kinase"/>
</dbReference>
<evidence type="ECO:0000313" key="2">
    <source>
        <dbReference type="EMBL" id="MDP4302745.1"/>
    </source>
</evidence>
<comment type="caution">
    <text evidence="2">The sequence shown here is derived from an EMBL/GenBank/DDBJ whole genome shotgun (WGS) entry which is preliminary data.</text>
</comment>
<dbReference type="InterPro" id="IPR036393">
    <property type="entry name" value="AceGlu_kinase-like_sf"/>
</dbReference>
<evidence type="ECO:0000313" key="3">
    <source>
        <dbReference type="Proteomes" id="UP001235760"/>
    </source>
</evidence>